<keyword evidence="2" id="KW-1185">Reference proteome</keyword>
<reference evidence="1" key="1">
    <citation type="submission" date="2022-04" db="EMBL/GenBank/DDBJ databases">
        <title>Genome of the entomopathogenic fungus Entomophthora muscae.</title>
        <authorList>
            <person name="Elya C."/>
            <person name="Lovett B.R."/>
            <person name="Lee E."/>
            <person name="Macias A.M."/>
            <person name="Hajek A.E."/>
            <person name="De Bivort B.L."/>
            <person name="Kasson M.T."/>
            <person name="De Fine Licht H.H."/>
            <person name="Stajich J.E."/>
        </authorList>
    </citation>
    <scope>NUCLEOTIDE SEQUENCE</scope>
    <source>
        <strain evidence="1">Berkeley</strain>
    </source>
</reference>
<dbReference type="EMBL" id="QTSX02003047">
    <property type="protein sequence ID" value="KAJ9072144.1"/>
    <property type="molecule type" value="Genomic_DNA"/>
</dbReference>
<dbReference type="Proteomes" id="UP001165960">
    <property type="component" value="Unassembled WGS sequence"/>
</dbReference>
<evidence type="ECO:0000313" key="1">
    <source>
        <dbReference type="EMBL" id="KAJ9072144.1"/>
    </source>
</evidence>
<organism evidence="1 2">
    <name type="scientific">Entomophthora muscae</name>
    <dbReference type="NCBI Taxonomy" id="34485"/>
    <lineage>
        <taxon>Eukaryota</taxon>
        <taxon>Fungi</taxon>
        <taxon>Fungi incertae sedis</taxon>
        <taxon>Zoopagomycota</taxon>
        <taxon>Entomophthoromycotina</taxon>
        <taxon>Entomophthoromycetes</taxon>
        <taxon>Entomophthorales</taxon>
        <taxon>Entomophthoraceae</taxon>
        <taxon>Entomophthora</taxon>
    </lineage>
</organism>
<proteinExistence type="predicted"/>
<gene>
    <name evidence="1" type="ORF">DSO57_1030305</name>
</gene>
<sequence>MYLKTSTVLLVEKSQHKPTILNKEPIVVKPQNMREYFSKVGYQVGDLESCERRHNGVDRHHPSEDLATDWVEWGNTSVGQEYCLEEFSCAGSS</sequence>
<accession>A0ACC2TBT1</accession>
<comment type="caution">
    <text evidence="1">The sequence shown here is derived from an EMBL/GenBank/DDBJ whole genome shotgun (WGS) entry which is preliminary data.</text>
</comment>
<name>A0ACC2TBT1_9FUNG</name>
<protein>
    <submittedName>
        <fullName evidence="1">Uncharacterized protein</fullName>
    </submittedName>
</protein>
<evidence type="ECO:0000313" key="2">
    <source>
        <dbReference type="Proteomes" id="UP001165960"/>
    </source>
</evidence>